<reference evidence="3 4" key="1">
    <citation type="submission" date="2025-04" db="UniProtKB">
        <authorList>
            <consortium name="RefSeq"/>
        </authorList>
    </citation>
    <scope>IDENTIFICATION</scope>
    <source>
        <tissue evidence="3 4">Whole organism</tissue>
    </source>
</reference>
<evidence type="ECO:0000313" key="3">
    <source>
        <dbReference type="RefSeq" id="XP_026289387.1"/>
    </source>
</evidence>
<dbReference type="SUPFAM" id="SSF52087">
    <property type="entry name" value="CRAL/TRIO domain"/>
    <property type="match status" value="1"/>
</dbReference>
<dbReference type="GO" id="GO:0016020">
    <property type="term" value="C:membrane"/>
    <property type="evidence" value="ECO:0007669"/>
    <property type="project" value="TreeGrafter"/>
</dbReference>
<dbReference type="PANTHER" id="PTHR10174">
    <property type="entry name" value="ALPHA-TOCOPHEROL TRANSFER PROTEIN-RELATED"/>
    <property type="match status" value="1"/>
</dbReference>
<dbReference type="PROSITE" id="PS50191">
    <property type="entry name" value="CRAL_TRIO"/>
    <property type="match status" value="1"/>
</dbReference>
<proteinExistence type="predicted"/>
<evidence type="ECO:0000313" key="4">
    <source>
        <dbReference type="RefSeq" id="XP_026289388.1"/>
    </source>
</evidence>
<dbReference type="OrthoDB" id="6722538at2759"/>
<dbReference type="AlphaFoldDB" id="A0A6J1T954"/>
<dbReference type="RefSeq" id="XP_026289387.1">
    <property type="nucleotide sequence ID" value="XM_026433602.2"/>
</dbReference>
<dbReference type="GeneID" id="113214288"/>
<dbReference type="RefSeq" id="XP_026289388.1">
    <property type="nucleotide sequence ID" value="XM_026433603.2"/>
</dbReference>
<dbReference type="Pfam" id="PF00650">
    <property type="entry name" value="CRAL_TRIO"/>
    <property type="match status" value="1"/>
</dbReference>
<evidence type="ECO:0000259" key="1">
    <source>
        <dbReference type="PROSITE" id="PS50191"/>
    </source>
</evidence>
<dbReference type="KEGG" id="foc:113214288"/>
<dbReference type="PANTHER" id="PTHR10174:SF130">
    <property type="entry name" value="ALPHA-TOCOPHEROL TRANSFER PROTEIN-LIKE"/>
    <property type="match status" value="1"/>
</dbReference>
<protein>
    <submittedName>
        <fullName evidence="3 4">Alpha-tocopherol transfer protein-like</fullName>
    </submittedName>
</protein>
<dbReference type="GO" id="GO:1902936">
    <property type="term" value="F:phosphatidylinositol bisphosphate binding"/>
    <property type="evidence" value="ECO:0007669"/>
    <property type="project" value="TreeGrafter"/>
</dbReference>
<feature type="domain" description="CRAL-TRIO" evidence="1">
    <location>
        <begin position="95"/>
        <end position="258"/>
    </location>
</feature>
<organism evidence="2 3">
    <name type="scientific">Frankliniella occidentalis</name>
    <name type="common">Western flower thrips</name>
    <name type="synonym">Euthrips occidentalis</name>
    <dbReference type="NCBI Taxonomy" id="133901"/>
    <lineage>
        <taxon>Eukaryota</taxon>
        <taxon>Metazoa</taxon>
        <taxon>Ecdysozoa</taxon>
        <taxon>Arthropoda</taxon>
        <taxon>Hexapoda</taxon>
        <taxon>Insecta</taxon>
        <taxon>Pterygota</taxon>
        <taxon>Neoptera</taxon>
        <taxon>Paraneoptera</taxon>
        <taxon>Thysanoptera</taxon>
        <taxon>Terebrantia</taxon>
        <taxon>Thripoidea</taxon>
        <taxon>Thripidae</taxon>
        <taxon>Frankliniella</taxon>
    </lineage>
</organism>
<dbReference type="InterPro" id="IPR036865">
    <property type="entry name" value="CRAL-TRIO_dom_sf"/>
</dbReference>
<dbReference type="InterPro" id="IPR001251">
    <property type="entry name" value="CRAL-TRIO_dom"/>
</dbReference>
<dbReference type="SMART" id="SM00516">
    <property type="entry name" value="SEC14"/>
    <property type="match status" value="1"/>
</dbReference>
<accession>A0A6J1T954</accession>
<name>A0A6J1T954_FRAOC</name>
<evidence type="ECO:0000313" key="2">
    <source>
        <dbReference type="Proteomes" id="UP000504606"/>
    </source>
</evidence>
<dbReference type="InterPro" id="IPR036273">
    <property type="entry name" value="CRAL/TRIO_N_dom_sf"/>
</dbReference>
<keyword evidence="2" id="KW-1185">Reference proteome</keyword>
<dbReference type="Proteomes" id="UP000504606">
    <property type="component" value="Unplaced"/>
</dbReference>
<gene>
    <name evidence="3 4" type="primary">LOC113214288</name>
</gene>
<dbReference type="CDD" id="cd00170">
    <property type="entry name" value="SEC14"/>
    <property type="match status" value="1"/>
</dbReference>
<dbReference type="SUPFAM" id="SSF46938">
    <property type="entry name" value="CRAL/TRIO N-terminal domain"/>
    <property type="match status" value="1"/>
</dbReference>
<dbReference type="Gene3D" id="3.40.525.10">
    <property type="entry name" value="CRAL-TRIO lipid binding domain"/>
    <property type="match status" value="1"/>
</dbReference>
<sequence length="281" mass="32276">MGPSEWDLPDVPLVRDGIVILPPVSLPEDKAKVVQELGQWMRAENLPETSDADLVKFVHCVDYDLKRAQKCVTDFYKARNDCEDLFKGWDTNTPEVQRIYQYLNIAVLPRLTPDNCRVLMYSMNANALSYCSVSDLFKAIFMGLETIFLTEPTITGVIFIQDLGNISMYQLIKAMFSMPPKIFPYLEDGIPLKRDVAHMINCPRLIDYAMRAMRSIGRPEDYEKVRLHRGVNNFAELYEQIPREYLPSDLGGSLPSLSDLHDMTINRLANFKDVFRARQLL</sequence>